<dbReference type="PRINTS" id="PR00463">
    <property type="entry name" value="EP450I"/>
</dbReference>
<dbReference type="SUPFAM" id="SSF48264">
    <property type="entry name" value="Cytochrome P450"/>
    <property type="match status" value="1"/>
</dbReference>
<evidence type="ECO:0000313" key="9">
    <source>
        <dbReference type="EMBL" id="OAG02676.1"/>
    </source>
</evidence>
<dbReference type="STRING" id="1460663.A0A177C5G8"/>
<comment type="similarity">
    <text evidence="2">Belongs to the cytochrome P450 family.</text>
</comment>
<keyword evidence="5 7" id="KW-0408">Iron</keyword>
<name>A0A177C5G8_9PLEO</name>
<dbReference type="AlphaFoldDB" id="A0A177C5G8"/>
<dbReference type="GeneID" id="28771346"/>
<keyword evidence="8" id="KW-1133">Transmembrane helix</keyword>
<sequence length="545" mass="61657">MADLLRSRTVAAALGLFTHFIFNSGEWDHHVHLLVPGGSLLFGALVAFEYVADPRVFTLFQAFQVVATAAAVYLATLATSVIIYRAYFHRLRKFPGPFAARITKFDTISRVIHGDYQLYKIIEGFHKKYKTDIVRTGPRELSVASADAIPLIYGPMSKCRKGVWYSGAYHVEGASLQTTRDHQDHRERRKAWDRAFSAKSLREYEPRINRHTRLLLEKLKEHAKEQSVRISSWIGFFAFDVMGDIGYNRGFGMLEKGEEDEMIELVHKSMANMSTFGHIPWVVGMMLRTSVGAKDLLTFMSLVQDVLVERKKITPAEPDVFSHLIDDTKEEIPLQLNADSRLMIVAGSDTTHATLTWLVWELCMHKDAQAKLRKITDELAPNKSFLDAEDVANCPHLDGAINESLRLHPAVPSGLQRETPPSGITLPDGTYIPGETTVWMPIHTLQRDERSFPDPLKFMPERWTDEAPEYIKDKRAFIPFSAGVYNCVGQKLAMMEMRVVMANLLRSFEMDFAGDMGEAVVKKSRDAFTLSVGALDVKLTPRYKN</sequence>
<dbReference type="PANTHER" id="PTHR24305:SF187">
    <property type="entry name" value="P450, PUTATIVE (EUROFUNG)-RELATED"/>
    <property type="match status" value="1"/>
</dbReference>
<keyword evidence="8" id="KW-0812">Transmembrane</keyword>
<evidence type="ECO:0000256" key="2">
    <source>
        <dbReference type="ARBA" id="ARBA00010617"/>
    </source>
</evidence>
<evidence type="ECO:0000256" key="8">
    <source>
        <dbReference type="SAM" id="Phobius"/>
    </source>
</evidence>
<evidence type="ECO:0000313" key="10">
    <source>
        <dbReference type="Proteomes" id="UP000077069"/>
    </source>
</evidence>
<evidence type="ECO:0000256" key="7">
    <source>
        <dbReference type="PIRSR" id="PIRSR602401-1"/>
    </source>
</evidence>
<comment type="cofactor">
    <cofactor evidence="1 7">
        <name>heme</name>
        <dbReference type="ChEBI" id="CHEBI:30413"/>
    </cofactor>
</comment>
<dbReference type="Gene3D" id="1.10.630.10">
    <property type="entry name" value="Cytochrome P450"/>
    <property type="match status" value="1"/>
</dbReference>
<dbReference type="PRINTS" id="PR00385">
    <property type="entry name" value="P450"/>
</dbReference>
<feature type="binding site" description="axial binding residue" evidence="7">
    <location>
        <position position="487"/>
    </location>
    <ligand>
        <name>heme</name>
        <dbReference type="ChEBI" id="CHEBI:30413"/>
    </ligand>
    <ligandPart>
        <name>Fe</name>
        <dbReference type="ChEBI" id="CHEBI:18248"/>
    </ligandPart>
</feature>
<dbReference type="PANTHER" id="PTHR24305">
    <property type="entry name" value="CYTOCHROME P450"/>
    <property type="match status" value="1"/>
</dbReference>
<evidence type="ECO:0000256" key="3">
    <source>
        <dbReference type="ARBA" id="ARBA00022723"/>
    </source>
</evidence>
<keyword evidence="6" id="KW-0503">Monooxygenase</keyword>
<organism evidence="9 10">
    <name type="scientific">Paraphaeosphaeria sporulosa</name>
    <dbReference type="NCBI Taxonomy" id="1460663"/>
    <lineage>
        <taxon>Eukaryota</taxon>
        <taxon>Fungi</taxon>
        <taxon>Dikarya</taxon>
        <taxon>Ascomycota</taxon>
        <taxon>Pezizomycotina</taxon>
        <taxon>Dothideomycetes</taxon>
        <taxon>Pleosporomycetidae</taxon>
        <taxon>Pleosporales</taxon>
        <taxon>Massarineae</taxon>
        <taxon>Didymosphaeriaceae</taxon>
        <taxon>Paraphaeosphaeria</taxon>
    </lineage>
</organism>
<dbReference type="Proteomes" id="UP000077069">
    <property type="component" value="Unassembled WGS sequence"/>
</dbReference>
<dbReference type="GO" id="GO:0020037">
    <property type="term" value="F:heme binding"/>
    <property type="evidence" value="ECO:0007669"/>
    <property type="project" value="InterPro"/>
</dbReference>
<feature type="transmembrane region" description="Helical" evidence="8">
    <location>
        <begin position="63"/>
        <end position="84"/>
    </location>
</feature>
<evidence type="ECO:0000256" key="1">
    <source>
        <dbReference type="ARBA" id="ARBA00001971"/>
    </source>
</evidence>
<keyword evidence="7" id="KW-0349">Heme</keyword>
<feature type="transmembrane region" description="Helical" evidence="8">
    <location>
        <begin position="31"/>
        <end position="51"/>
    </location>
</feature>
<dbReference type="InterPro" id="IPR050121">
    <property type="entry name" value="Cytochrome_P450_monoxygenase"/>
</dbReference>
<keyword evidence="4" id="KW-0560">Oxidoreductase</keyword>
<evidence type="ECO:0000256" key="5">
    <source>
        <dbReference type="ARBA" id="ARBA00023004"/>
    </source>
</evidence>
<proteinExistence type="inferred from homology"/>
<keyword evidence="10" id="KW-1185">Reference proteome</keyword>
<protein>
    <submittedName>
        <fullName evidence="9">Cytochrome P450</fullName>
    </submittedName>
</protein>
<dbReference type="InterPro" id="IPR002401">
    <property type="entry name" value="Cyt_P450_E_grp-I"/>
</dbReference>
<dbReference type="CDD" id="cd11061">
    <property type="entry name" value="CYP67-like"/>
    <property type="match status" value="1"/>
</dbReference>
<keyword evidence="3 7" id="KW-0479">Metal-binding</keyword>
<dbReference type="GO" id="GO:0004497">
    <property type="term" value="F:monooxygenase activity"/>
    <property type="evidence" value="ECO:0007669"/>
    <property type="project" value="UniProtKB-KW"/>
</dbReference>
<evidence type="ECO:0000256" key="6">
    <source>
        <dbReference type="ARBA" id="ARBA00023033"/>
    </source>
</evidence>
<keyword evidence="8" id="KW-0472">Membrane</keyword>
<evidence type="ECO:0000256" key="4">
    <source>
        <dbReference type="ARBA" id="ARBA00023002"/>
    </source>
</evidence>
<dbReference type="InterPro" id="IPR036396">
    <property type="entry name" value="Cyt_P450_sf"/>
</dbReference>
<dbReference type="OrthoDB" id="6692864at2759"/>
<dbReference type="GO" id="GO:0016705">
    <property type="term" value="F:oxidoreductase activity, acting on paired donors, with incorporation or reduction of molecular oxygen"/>
    <property type="evidence" value="ECO:0007669"/>
    <property type="project" value="InterPro"/>
</dbReference>
<dbReference type="FunFam" id="1.10.630.10:FF:000129">
    <property type="entry name" value="Benzoate 4-monooxygenase cytochrome P450"/>
    <property type="match status" value="1"/>
</dbReference>
<dbReference type="EMBL" id="KV441555">
    <property type="protein sequence ID" value="OAG02676.1"/>
    <property type="molecule type" value="Genomic_DNA"/>
</dbReference>
<dbReference type="GO" id="GO:0005506">
    <property type="term" value="F:iron ion binding"/>
    <property type="evidence" value="ECO:0007669"/>
    <property type="project" value="InterPro"/>
</dbReference>
<gene>
    <name evidence="9" type="ORF">CC84DRAFT_909479</name>
</gene>
<dbReference type="Pfam" id="PF00067">
    <property type="entry name" value="p450"/>
    <property type="match status" value="1"/>
</dbReference>
<dbReference type="RefSeq" id="XP_018033041.1">
    <property type="nucleotide sequence ID" value="XM_018187860.1"/>
</dbReference>
<dbReference type="InterPro" id="IPR001128">
    <property type="entry name" value="Cyt_P450"/>
</dbReference>
<reference evidence="9 10" key="1">
    <citation type="submission" date="2016-05" db="EMBL/GenBank/DDBJ databases">
        <title>Comparative analysis of secretome profiles of manganese(II)-oxidizing ascomycete fungi.</title>
        <authorList>
            <consortium name="DOE Joint Genome Institute"/>
            <person name="Zeiner C.A."/>
            <person name="Purvine S.O."/>
            <person name="Zink E.M."/>
            <person name="Wu S."/>
            <person name="Pasa-Tolic L."/>
            <person name="Chaput D.L."/>
            <person name="Haridas S."/>
            <person name="Grigoriev I.V."/>
            <person name="Santelli C.M."/>
            <person name="Hansel C.M."/>
        </authorList>
    </citation>
    <scope>NUCLEOTIDE SEQUENCE [LARGE SCALE GENOMIC DNA]</scope>
    <source>
        <strain evidence="9 10">AP3s5-JAC2a</strain>
    </source>
</reference>
<dbReference type="InParanoid" id="A0A177C5G8"/>
<accession>A0A177C5G8</accession>